<evidence type="ECO:0000313" key="6">
    <source>
        <dbReference type="EMBL" id="GGJ53687.1"/>
    </source>
</evidence>
<dbReference type="PROSITE" id="PS01081">
    <property type="entry name" value="HTH_TETR_1"/>
    <property type="match status" value="1"/>
</dbReference>
<evidence type="ECO:0000313" key="7">
    <source>
        <dbReference type="Proteomes" id="UP000606115"/>
    </source>
</evidence>
<dbReference type="InterPro" id="IPR050109">
    <property type="entry name" value="HTH-type_TetR-like_transc_reg"/>
</dbReference>
<dbReference type="Gene3D" id="1.10.357.10">
    <property type="entry name" value="Tetracycline Repressor, domain 2"/>
    <property type="match status" value="1"/>
</dbReference>
<keyword evidence="3" id="KW-0804">Transcription</keyword>
<keyword evidence="2 4" id="KW-0238">DNA-binding</keyword>
<evidence type="ECO:0000256" key="4">
    <source>
        <dbReference type="PROSITE-ProRule" id="PRU00335"/>
    </source>
</evidence>
<proteinExistence type="predicted"/>
<evidence type="ECO:0000256" key="2">
    <source>
        <dbReference type="ARBA" id="ARBA00023125"/>
    </source>
</evidence>
<evidence type="ECO:0000256" key="1">
    <source>
        <dbReference type="ARBA" id="ARBA00023015"/>
    </source>
</evidence>
<dbReference type="RefSeq" id="WP_188684233.1">
    <property type="nucleotide sequence ID" value="NZ_BMKX01000002.1"/>
</dbReference>
<dbReference type="InterPro" id="IPR023772">
    <property type="entry name" value="DNA-bd_HTH_TetR-type_CS"/>
</dbReference>
<organism evidence="6 7">
    <name type="scientific">Glutamicibacter ardleyensis</name>
    <dbReference type="NCBI Taxonomy" id="225894"/>
    <lineage>
        <taxon>Bacteria</taxon>
        <taxon>Bacillati</taxon>
        <taxon>Actinomycetota</taxon>
        <taxon>Actinomycetes</taxon>
        <taxon>Micrococcales</taxon>
        <taxon>Micrococcaceae</taxon>
        <taxon>Glutamicibacter</taxon>
    </lineage>
</organism>
<dbReference type="InterPro" id="IPR001647">
    <property type="entry name" value="HTH_TetR"/>
</dbReference>
<reference evidence="7" key="1">
    <citation type="journal article" date="2019" name="Int. J. Syst. Evol. Microbiol.">
        <title>The Global Catalogue of Microorganisms (GCM) 10K type strain sequencing project: providing services to taxonomists for standard genome sequencing and annotation.</title>
        <authorList>
            <consortium name="The Broad Institute Genomics Platform"/>
            <consortium name="The Broad Institute Genome Sequencing Center for Infectious Disease"/>
            <person name="Wu L."/>
            <person name="Ma J."/>
        </authorList>
    </citation>
    <scope>NUCLEOTIDE SEQUENCE [LARGE SCALE GENOMIC DNA]</scope>
    <source>
        <strain evidence="7">CGMCC 1.3685</strain>
    </source>
</reference>
<name>A0ABQ2DCL5_9MICC</name>
<dbReference type="PROSITE" id="PS50977">
    <property type="entry name" value="HTH_TETR_2"/>
    <property type="match status" value="1"/>
</dbReference>
<evidence type="ECO:0000256" key="3">
    <source>
        <dbReference type="ARBA" id="ARBA00023163"/>
    </source>
</evidence>
<dbReference type="Proteomes" id="UP000606115">
    <property type="component" value="Unassembled WGS sequence"/>
</dbReference>
<evidence type="ECO:0000259" key="5">
    <source>
        <dbReference type="PROSITE" id="PS50977"/>
    </source>
</evidence>
<feature type="DNA-binding region" description="H-T-H motif" evidence="4">
    <location>
        <begin position="32"/>
        <end position="51"/>
    </location>
</feature>
<dbReference type="GeneID" id="303303422"/>
<protein>
    <submittedName>
        <fullName evidence="6">TetR family transcriptional regulator</fullName>
    </submittedName>
</protein>
<dbReference type="PRINTS" id="PR00455">
    <property type="entry name" value="HTHTETR"/>
</dbReference>
<feature type="domain" description="HTH tetR-type" evidence="5">
    <location>
        <begin position="9"/>
        <end position="69"/>
    </location>
</feature>
<dbReference type="SUPFAM" id="SSF46689">
    <property type="entry name" value="Homeodomain-like"/>
    <property type="match status" value="1"/>
</dbReference>
<dbReference type="PANTHER" id="PTHR30055">
    <property type="entry name" value="HTH-TYPE TRANSCRIPTIONAL REGULATOR RUTR"/>
    <property type="match status" value="1"/>
</dbReference>
<keyword evidence="1" id="KW-0805">Transcription regulation</keyword>
<gene>
    <name evidence="6" type="ORF">GCM10007173_10270</name>
</gene>
<accession>A0ABQ2DCL5</accession>
<dbReference type="PANTHER" id="PTHR30055:SF238">
    <property type="entry name" value="MYCOFACTOCIN BIOSYNTHESIS TRANSCRIPTIONAL REGULATOR MFTR-RELATED"/>
    <property type="match status" value="1"/>
</dbReference>
<dbReference type="EMBL" id="BMKX01000002">
    <property type="protein sequence ID" value="GGJ53687.1"/>
    <property type="molecule type" value="Genomic_DNA"/>
</dbReference>
<comment type="caution">
    <text evidence="6">The sequence shown here is derived from an EMBL/GenBank/DDBJ whole genome shotgun (WGS) entry which is preliminary data.</text>
</comment>
<keyword evidence="7" id="KW-1185">Reference proteome</keyword>
<dbReference type="Pfam" id="PF00440">
    <property type="entry name" value="TetR_N"/>
    <property type="match status" value="1"/>
</dbReference>
<sequence length="199" mass="21921">MGIRDDHKAATKQAIQAATLDLIESLGLEATTVARIAERAGISERTFFRYFDSKESAIVPGQGDLIAALAGAEIVAGKSSSEIFHALLEVCRMHFSVEVRHHEIRRISRLMRQDPKLLVIATRREQELVVSLSQSLIEREVLDVMQAMLVAELVATAWRVAWQCFAYEEAAGLTSTPAELFEKAIISLSQIASIDSRGA</sequence>
<dbReference type="InterPro" id="IPR009057">
    <property type="entry name" value="Homeodomain-like_sf"/>
</dbReference>